<dbReference type="AlphaFoldDB" id="A0A926I5E9"/>
<reference evidence="2" key="1">
    <citation type="submission" date="2020-08" db="EMBL/GenBank/DDBJ databases">
        <title>Genome public.</title>
        <authorList>
            <person name="Liu C."/>
            <person name="Sun Q."/>
        </authorList>
    </citation>
    <scope>NUCLEOTIDE SEQUENCE</scope>
    <source>
        <strain evidence="2">NSJ-31</strain>
    </source>
</reference>
<gene>
    <name evidence="2" type="ORF">H8711_10730</name>
</gene>
<dbReference type="Gene3D" id="3.10.20.30">
    <property type="match status" value="1"/>
</dbReference>
<dbReference type="InterPro" id="IPR042259">
    <property type="entry name" value="Raco-like_middle_sf"/>
</dbReference>
<dbReference type="Pfam" id="PF17651">
    <property type="entry name" value="Raco_middle"/>
    <property type="match status" value="1"/>
</dbReference>
<protein>
    <submittedName>
        <fullName evidence="2">DUF4445 domain-containing protein</fullName>
    </submittedName>
</protein>
<dbReference type="Pfam" id="PF00111">
    <property type="entry name" value="Fer2"/>
    <property type="match status" value="1"/>
</dbReference>
<sequence>MGMKLEIDGAVVETGRQGSLLELMLEAGAFVDAPCGGKGRCGKCRVAASGELSPPTEAERRLLSPAELADGIRLACEAKPLGDVQVRTLSRTDIGVEVSGSAAEYPVDAPWSEGRDVGMAVDIGTTTVVAYFHSLADGRLLYTASGINGQRAYGADVISRIAACMDDPNALAAQQRVIVAQLNGYLGDFERATGVGRARIGRAVIVGNTTMQHLLCGLDPAGIAVAPFVPKSLFGIPQPARELGLAFDGEVYHGPGISAYVGADITAGLLASGAAECDAPALLIDVGTNGEMALADKHRLVCCSTAAGPAFEGAHIRYGVGGVAGAISQVNCTPDGFSIATIGDQPPIGICGSGIIDAVAAVLEAGAIDETGRILDEDEIEGFAAGLLSEDGDEILLDRASGITLTQEDVRVVQLAKAAIAAGIDTLLHSQGLTLGQIGKLYIAGGFGAHINKASACAIGLLPIELIDRMEFIGNAAGMGARRALLTADGCDRLRALAARAEYIELSGDKFFEERYVEQMLFPEQ</sequence>
<evidence type="ECO:0000313" key="3">
    <source>
        <dbReference type="Proteomes" id="UP000653127"/>
    </source>
</evidence>
<keyword evidence="3" id="KW-1185">Reference proteome</keyword>
<dbReference type="InterPro" id="IPR036010">
    <property type="entry name" value="2Fe-2S_ferredoxin-like_sf"/>
</dbReference>
<dbReference type="InterPro" id="IPR001041">
    <property type="entry name" value="2Fe-2S_ferredoxin-type"/>
</dbReference>
<accession>A0A926I5E9</accession>
<name>A0A926I5E9_9FIRM</name>
<dbReference type="PROSITE" id="PS51085">
    <property type="entry name" value="2FE2S_FER_2"/>
    <property type="match status" value="1"/>
</dbReference>
<dbReference type="RefSeq" id="WP_249283443.1">
    <property type="nucleotide sequence ID" value="NZ_JACRST010000019.1"/>
</dbReference>
<proteinExistence type="predicted"/>
<dbReference type="InterPro" id="IPR027980">
    <property type="entry name" value="RACo_C"/>
</dbReference>
<feature type="domain" description="2Fe-2S ferredoxin-type" evidence="1">
    <location>
        <begin position="1"/>
        <end position="92"/>
    </location>
</feature>
<dbReference type="Pfam" id="PF14574">
    <property type="entry name" value="RACo_C_ter"/>
    <property type="match status" value="1"/>
</dbReference>
<comment type="caution">
    <text evidence="2">The sequence shown here is derived from an EMBL/GenBank/DDBJ whole genome shotgun (WGS) entry which is preliminary data.</text>
</comment>
<evidence type="ECO:0000313" key="2">
    <source>
        <dbReference type="EMBL" id="MBC8547400.1"/>
    </source>
</evidence>
<dbReference type="GO" id="GO:0051536">
    <property type="term" value="F:iron-sulfur cluster binding"/>
    <property type="evidence" value="ECO:0007669"/>
    <property type="project" value="InterPro"/>
</dbReference>
<evidence type="ECO:0000259" key="1">
    <source>
        <dbReference type="PROSITE" id="PS51085"/>
    </source>
</evidence>
<organism evidence="2 3">
    <name type="scientific">Ligaoa zhengdingensis</name>
    <dbReference type="NCBI Taxonomy" id="2763658"/>
    <lineage>
        <taxon>Bacteria</taxon>
        <taxon>Bacillati</taxon>
        <taxon>Bacillota</taxon>
        <taxon>Clostridia</taxon>
        <taxon>Eubacteriales</taxon>
        <taxon>Oscillospiraceae</taxon>
        <taxon>Ligaoa</taxon>
    </lineage>
</organism>
<dbReference type="SUPFAM" id="SSF54292">
    <property type="entry name" value="2Fe-2S ferredoxin-like"/>
    <property type="match status" value="1"/>
</dbReference>
<dbReference type="InterPro" id="IPR012675">
    <property type="entry name" value="Beta-grasp_dom_sf"/>
</dbReference>
<dbReference type="InterPro" id="IPR052911">
    <property type="entry name" value="Corrinoid_activation_enz"/>
</dbReference>
<dbReference type="PANTHER" id="PTHR42895">
    <property type="entry name" value="IRON-SULFUR CLUSTER-BINDING PROTEIN-RELATED"/>
    <property type="match status" value="1"/>
</dbReference>
<dbReference type="Proteomes" id="UP000653127">
    <property type="component" value="Unassembled WGS sequence"/>
</dbReference>
<dbReference type="InterPro" id="IPR041414">
    <property type="entry name" value="Raco-like_middle"/>
</dbReference>
<dbReference type="EMBL" id="JACRST010000019">
    <property type="protein sequence ID" value="MBC8547400.1"/>
    <property type="molecule type" value="Genomic_DNA"/>
</dbReference>
<dbReference type="Gene3D" id="3.30.420.480">
    <property type="entry name" value="Domain of unknown function (DUF4445)"/>
    <property type="match status" value="1"/>
</dbReference>
<dbReference type="PANTHER" id="PTHR42895:SF2">
    <property type="entry name" value="IRON-SULFUR CLUSTER PROTEIN"/>
    <property type="match status" value="1"/>
</dbReference>